<dbReference type="FunFam" id="3.40.50.1820:FF:000275">
    <property type="entry name" value="Prolyl endopeptidase"/>
    <property type="match status" value="1"/>
</dbReference>
<evidence type="ECO:0000256" key="10">
    <source>
        <dbReference type="RuleBase" id="RU368024"/>
    </source>
</evidence>
<dbReference type="InterPro" id="IPR051167">
    <property type="entry name" value="Prolyl_oligopep/macrocyclase"/>
</dbReference>
<dbReference type="PROSITE" id="PS00708">
    <property type="entry name" value="PRO_ENDOPEP_SER"/>
    <property type="match status" value="1"/>
</dbReference>
<accession>A0A8D8WVM5</accession>
<dbReference type="Gene3D" id="2.130.10.120">
    <property type="entry name" value="Prolyl oligopeptidase, N-terminal domain"/>
    <property type="match status" value="1"/>
</dbReference>
<dbReference type="InterPro" id="IPR023302">
    <property type="entry name" value="Pept_S9A_N"/>
</dbReference>
<dbReference type="InterPro" id="IPR002471">
    <property type="entry name" value="Pept_S9_AS"/>
</dbReference>
<proteinExistence type="inferred from homology"/>
<comment type="subcellular location">
    <subcellularLocation>
        <location evidence="2">Cytoplasm</location>
    </subcellularLocation>
</comment>
<name>A0A8D8WVM5_9HEMI</name>
<evidence type="ECO:0000256" key="8">
    <source>
        <dbReference type="ARBA" id="ARBA00022825"/>
    </source>
</evidence>
<dbReference type="GO" id="GO:0005829">
    <property type="term" value="C:cytosol"/>
    <property type="evidence" value="ECO:0007669"/>
    <property type="project" value="TreeGrafter"/>
</dbReference>
<evidence type="ECO:0000256" key="5">
    <source>
        <dbReference type="ARBA" id="ARBA00022490"/>
    </source>
</evidence>
<evidence type="ECO:0000256" key="1">
    <source>
        <dbReference type="ARBA" id="ARBA00001070"/>
    </source>
</evidence>
<evidence type="ECO:0000256" key="7">
    <source>
        <dbReference type="ARBA" id="ARBA00022801"/>
    </source>
</evidence>
<feature type="domain" description="Peptidase S9 prolyl oligopeptidase catalytic" evidence="11">
    <location>
        <begin position="540"/>
        <end position="762"/>
    </location>
</feature>
<keyword evidence="9" id="KW-0007">Acetylation</keyword>
<evidence type="ECO:0000256" key="2">
    <source>
        <dbReference type="ARBA" id="ARBA00004496"/>
    </source>
</evidence>
<dbReference type="Pfam" id="PF02897">
    <property type="entry name" value="Peptidase_S9_N"/>
    <property type="match status" value="1"/>
</dbReference>
<dbReference type="GO" id="GO:0006508">
    <property type="term" value="P:proteolysis"/>
    <property type="evidence" value="ECO:0007669"/>
    <property type="project" value="UniProtKB-KW"/>
</dbReference>
<dbReference type="SUPFAM" id="SSF53474">
    <property type="entry name" value="alpha/beta-Hydrolases"/>
    <property type="match status" value="1"/>
</dbReference>
<evidence type="ECO:0000313" key="13">
    <source>
        <dbReference type="EMBL" id="CAG6672034.1"/>
    </source>
</evidence>
<dbReference type="PANTHER" id="PTHR42881:SF2">
    <property type="entry name" value="PROLYL ENDOPEPTIDASE"/>
    <property type="match status" value="1"/>
</dbReference>
<dbReference type="Pfam" id="PF00326">
    <property type="entry name" value="Peptidase_S9"/>
    <property type="match status" value="1"/>
</dbReference>
<dbReference type="InterPro" id="IPR001375">
    <property type="entry name" value="Peptidase_S9_cat"/>
</dbReference>
<evidence type="ECO:0000256" key="6">
    <source>
        <dbReference type="ARBA" id="ARBA00022670"/>
    </source>
</evidence>
<dbReference type="SUPFAM" id="SSF50993">
    <property type="entry name" value="Peptidase/esterase 'gauge' domain"/>
    <property type="match status" value="1"/>
</dbReference>
<evidence type="ECO:0000259" key="12">
    <source>
        <dbReference type="Pfam" id="PF02897"/>
    </source>
</evidence>
<dbReference type="AlphaFoldDB" id="A0A8D8WVM5"/>
<reference evidence="13" key="1">
    <citation type="submission" date="2021-05" db="EMBL/GenBank/DDBJ databases">
        <authorList>
            <person name="Alioto T."/>
            <person name="Alioto T."/>
            <person name="Gomez Garrido J."/>
        </authorList>
    </citation>
    <scope>NUCLEOTIDE SEQUENCE</scope>
</reference>
<organism evidence="13">
    <name type="scientific">Cacopsylla melanoneura</name>
    <dbReference type="NCBI Taxonomy" id="428564"/>
    <lineage>
        <taxon>Eukaryota</taxon>
        <taxon>Metazoa</taxon>
        <taxon>Ecdysozoa</taxon>
        <taxon>Arthropoda</taxon>
        <taxon>Hexapoda</taxon>
        <taxon>Insecta</taxon>
        <taxon>Pterygota</taxon>
        <taxon>Neoptera</taxon>
        <taxon>Paraneoptera</taxon>
        <taxon>Hemiptera</taxon>
        <taxon>Sternorrhyncha</taxon>
        <taxon>Psylloidea</taxon>
        <taxon>Psyllidae</taxon>
        <taxon>Psyllinae</taxon>
        <taxon>Cacopsylla</taxon>
    </lineage>
</organism>
<dbReference type="InterPro" id="IPR002470">
    <property type="entry name" value="Peptidase_S9A"/>
</dbReference>
<dbReference type="PANTHER" id="PTHR42881">
    <property type="entry name" value="PROLYL ENDOPEPTIDASE"/>
    <property type="match status" value="1"/>
</dbReference>
<keyword evidence="8 10" id="KW-0720">Serine protease</keyword>
<dbReference type="FunFam" id="3.40.50.1820:FF:000005">
    <property type="entry name" value="Prolyl endopeptidase"/>
    <property type="match status" value="1"/>
</dbReference>
<keyword evidence="7 10" id="KW-0378">Hydrolase</keyword>
<evidence type="ECO:0000256" key="4">
    <source>
        <dbReference type="ARBA" id="ARBA00016310"/>
    </source>
</evidence>
<dbReference type="GO" id="GO:0004252">
    <property type="term" value="F:serine-type endopeptidase activity"/>
    <property type="evidence" value="ECO:0007669"/>
    <property type="project" value="UniProtKB-UniRule"/>
</dbReference>
<dbReference type="PRINTS" id="PR00862">
    <property type="entry name" value="PROLIGOPTASE"/>
</dbReference>
<comment type="similarity">
    <text evidence="3 10">Belongs to the peptidase S9A family.</text>
</comment>
<dbReference type="FunFam" id="2.130.10.120:FF:000001">
    <property type="entry name" value="Prolyl endopeptidase"/>
    <property type="match status" value="1"/>
</dbReference>
<keyword evidence="5" id="KW-0963">Cytoplasm</keyword>
<sequence length="768" mass="88214">MFKLRSRFCLNCTQLAFGRNFPKSSVLLTTFHKVHANTLHTPLNKGTKFSKMTKFEYPRARKNESLVDEYHGVKISDPYGWMEDPDSEETKKFVNEQNAISRPFLEEHPHREKVKAEMTKMWDFPKYSSPQRQGDHYFFFHNTGLQNHSVMYIQDSLDGEPRVFLDPNKLSEDGTVSLGTYSFSEDGKTLAYCLSSSGSDWTNMHFKDVATEKEYPEVLERLKFVSIAWTHDHKGVFYSRYPETSNKADGSENVRNQDQKLYYHYLNTPQKDDILIADFPEDPLLNISPEISDCGRWLIVHTMKDCKNNMFHYCDLDTIPDRKIQGKLSLTQVVHQLDSNYEYITNEGSKFIFKTNKNAPNYRLITIDFNNFADSEWKTLIEENKDDVLDWATCVAKDKLILSYIHHVKNVMHLHDLNSGRHLHTFPLDVGTIVGFSGKKKYNDIFYSFMSFLQPTIIFHCSIPETVEPNTKLDTKIFREIKVPDFDPSLFETKQVFYPSKDGTKIPMFILSRKGVQLTNENPCILYGYGGFAVSLQPGFSVTKIVFLRDFNGVYAIPNIRGGGEYGERWHDGGRLLNKQNVFDDFQSAAEWLINAGYTKPERLAIQGGSNGGLLTAACINQKPELFGAAIVQVGVLDMLKFNKFTIGYFWESDYGSPANKSQFDYLLGYSPLHNIQTPKQLEGKQYPATLLMTADHDDRVSPVHSLKFAATLQDTLRDYEHQRNPLLIRIETKAGHGGGKPTTKQIEEITDVYCFLMKSLGFQFNKQ</sequence>
<dbReference type="GO" id="GO:0070012">
    <property type="term" value="F:oligopeptidase activity"/>
    <property type="evidence" value="ECO:0007669"/>
    <property type="project" value="TreeGrafter"/>
</dbReference>
<evidence type="ECO:0000259" key="11">
    <source>
        <dbReference type="Pfam" id="PF00326"/>
    </source>
</evidence>
<dbReference type="EC" id="3.4.21.-" evidence="10"/>
<protein>
    <recommendedName>
        <fullName evidence="4 10">Prolyl endopeptidase</fullName>
        <ecNumber evidence="10">3.4.21.-</ecNumber>
    </recommendedName>
</protein>
<dbReference type="EMBL" id="HBUF01227426">
    <property type="protein sequence ID" value="CAG6672034.1"/>
    <property type="molecule type" value="Transcribed_RNA"/>
</dbReference>
<keyword evidence="6 10" id="KW-0645">Protease</keyword>
<evidence type="ECO:0000256" key="9">
    <source>
        <dbReference type="ARBA" id="ARBA00022990"/>
    </source>
</evidence>
<dbReference type="InterPro" id="IPR029058">
    <property type="entry name" value="AB_hydrolase_fold"/>
</dbReference>
<evidence type="ECO:0000256" key="3">
    <source>
        <dbReference type="ARBA" id="ARBA00005228"/>
    </source>
</evidence>
<feature type="domain" description="Peptidase S9A N-terminal" evidence="12">
    <location>
        <begin position="58"/>
        <end position="464"/>
    </location>
</feature>
<comment type="catalytic activity">
    <reaction evidence="1">
        <text>Hydrolysis of Pro-|-Xaa &gt;&gt; Ala-|-Xaa in oligopeptides.</text>
        <dbReference type="EC" id="3.4.21.26"/>
    </reaction>
</comment>
<dbReference type="Gene3D" id="3.40.50.1820">
    <property type="entry name" value="alpha/beta hydrolase"/>
    <property type="match status" value="1"/>
</dbReference>